<proteinExistence type="predicted"/>
<organism evidence="3 4">
    <name type="scientific">Serratia plymuthica</name>
    <dbReference type="NCBI Taxonomy" id="82996"/>
    <lineage>
        <taxon>Bacteria</taxon>
        <taxon>Pseudomonadati</taxon>
        <taxon>Pseudomonadota</taxon>
        <taxon>Gammaproteobacteria</taxon>
        <taxon>Enterobacterales</taxon>
        <taxon>Yersiniaceae</taxon>
        <taxon>Serratia</taxon>
    </lineage>
</organism>
<sequence>MIFRLATMQDINVLIGFDTLASHDLHRHTEIREWCEAGVCHVAELAGEIVAYGVLHYHFYGYGFIDILMVDERFRRRGVGRKLLEQLKSLCERPKLFTSANGSNLPMKRLLLEAGFTESGCIENLDENDPERVFFFPVKGTAS</sequence>
<keyword evidence="5" id="KW-1185">Reference proteome</keyword>
<dbReference type="PROSITE" id="PS51186">
    <property type="entry name" value="GNAT"/>
    <property type="match status" value="1"/>
</dbReference>
<dbReference type="InterPro" id="IPR016181">
    <property type="entry name" value="Acyl_CoA_acyltransferase"/>
</dbReference>
<dbReference type="RefSeq" id="WP_063201152.1">
    <property type="nucleotide sequence ID" value="NZ_CAMITG010000011.1"/>
</dbReference>
<dbReference type="Proteomes" id="UP000248897">
    <property type="component" value="Chromosome 1"/>
</dbReference>
<accession>A0A2X4UPI6</accession>
<reference evidence="3 4" key="1">
    <citation type="submission" date="2018-06" db="EMBL/GenBank/DDBJ databases">
        <authorList>
            <consortium name="Pathogen Informatics"/>
            <person name="Doyle S."/>
        </authorList>
    </citation>
    <scope>NUCLEOTIDE SEQUENCE [LARGE SCALE GENOMIC DNA]</scope>
    <source>
        <strain evidence="3 4">NCTC12961</strain>
    </source>
</reference>
<evidence type="ECO:0000313" key="2">
    <source>
        <dbReference type="EMBL" id="QPS20552.1"/>
    </source>
</evidence>
<dbReference type="AlphaFoldDB" id="A0A2X4UPI6"/>
<keyword evidence="3" id="KW-0808">Transferase</keyword>
<dbReference type="EMBL" id="CP065673">
    <property type="protein sequence ID" value="QPS20552.1"/>
    <property type="molecule type" value="Genomic_DNA"/>
</dbReference>
<gene>
    <name evidence="2" type="ORF">I6G64_23870</name>
    <name evidence="3" type="ORF">NCTC12961_03379</name>
</gene>
<dbReference type="CDD" id="cd04301">
    <property type="entry name" value="NAT_SF"/>
    <property type="match status" value="1"/>
</dbReference>
<name>A0A2X4UPI6_SERPL</name>
<dbReference type="GO" id="GO:0016747">
    <property type="term" value="F:acyltransferase activity, transferring groups other than amino-acyl groups"/>
    <property type="evidence" value="ECO:0007669"/>
    <property type="project" value="InterPro"/>
</dbReference>
<dbReference type="InterPro" id="IPR000182">
    <property type="entry name" value="GNAT_dom"/>
</dbReference>
<evidence type="ECO:0000313" key="4">
    <source>
        <dbReference type="Proteomes" id="UP000248897"/>
    </source>
</evidence>
<evidence type="ECO:0000313" key="3">
    <source>
        <dbReference type="EMBL" id="SQI41747.1"/>
    </source>
</evidence>
<evidence type="ECO:0000259" key="1">
    <source>
        <dbReference type="PROSITE" id="PS51186"/>
    </source>
</evidence>
<protein>
    <submittedName>
        <fullName evidence="3">Acetyltransferase (GNAT) family</fullName>
    </submittedName>
    <submittedName>
        <fullName evidence="2">GNAT family N-acetyltransferase</fullName>
    </submittedName>
</protein>
<dbReference type="Pfam" id="PF00583">
    <property type="entry name" value="Acetyltransf_1"/>
    <property type="match status" value="1"/>
</dbReference>
<dbReference type="Proteomes" id="UP000594967">
    <property type="component" value="Chromosome"/>
</dbReference>
<evidence type="ECO:0000313" key="5">
    <source>
        <dbReference type="Proteomes" id="UP000594967"/>
    </source>
</evidence>
<dbReference type="Gene3D" id="3.40.630.30">
    <property type="match status" value="1"/>
</dbReference>
<dbReference type="EMBL" id="LS483469">
    <property type="protein sequence ID" value="SQI41747.1"/>
    <property type="molecule type" value="Genomic_DNA"/>
</dbReference>
<feature type="domain" description="N-acetyltransferase" evidence="1">
    <location>
        <begin position="1"/>
        <end position="139"/>
    </location>
</feature>
<reference evidence="2 5" key="2">
    <citation type="submission" date="2020-12" db="EMBL/GenBank/DDBJ databases">
        <title>FDA dAtabase for Regulatory Grade micrObial Sequences (FDA-ARGOS): Supporting development and validation of Infectious Disease Dx tests.</title>
        <authorList>
            <person name="Sproer C."/>
            <person name="Gronow S."/>
            <person name="Severitt S."/>
            <person name="Schroder I."/>
            <person name="Tallon L."/>
            <person name="Sadzewicz L."/>
            <person name="Zhao X."/>
            <person name="Boylan J."/>
            <person name="Ott S."/>
            <person name="Bowen H."/>
            <person name="Vavikolanu K."/>
            <person name="Mehta A."/>
            <person name="Aluvathingal J."/>
            <person name="Nadendla S."/>
            <person name="Lowell S."/>
            <person name="Myers T."/>
            <person name="Yan Y."/>
            <person name="Sichtig H."/>
        </authorList>
    </citation>
    <scope>NUCLEOTIDE SEQUENCE [LARGE SCALE GENOMIC DNA]</scope>
    <source>
        <strain evidence="2 5">FDAARGOS_907</strain>
    </source>
</reference>
<dbReference type="SUPFAM" id="SSF55729">
    <property type="entry name" value="Acyl-CoA N-acyltransferases (Nat)"/>
    <property type="match status" value="1"/>
</dbReference>